<dbReference type="PROSITE" id="PS01124">
    <property type="entry name" value="HTH_ARAC_FAMILY_2"/>
    <property type="match status" value="1"/>
</dbReference>
<dbReference type="PROSITE" id="PS00041">
    <property type="entry name" value="HTH_ARAC_FAMILY_1"/>
    <property type="match status" value="1"/>
</dbReference>
<proteinExistence type="predicted"/>
<dbReference type="SUPFAM" id="SSF46689">
    <property type="entry name" value="Homeodomain-like"/>
    <property type="match status" value="2"/>
</dbReference>
<dbReference type="InterPro" id="IPR009057">
    <property type="entry name" value="Homeodomain-like_sf"/>
</dbReference>
<dbReference type="SMART" id="SM00342">
    <property type="entry name" value="HTH_ARAC"/>
    <property type="match status" value="1"/>
</dbReference>
<dbReference type="InterPro" id="IPR037923">
    <property type="entry name" value="HTH-like"/>
</dbReference>
<dbReference type="InterPro" id="IPR018062">
    <property type="entry name" value="HTH_AraC-typ_CS"/>
</dbReference>
<evidence type="ECO:0000256" key="4">
    <source>
        <dbReference type="ARBA" id="ARBA00023163"/>
    </source>
</evidence>
<keyword evidence="3" id="KW-0010">Activator</keyword>
<evidence type="ECO:0000256" key="2">
    <source>
        <dbReference type="ARBA" id="ARBA00023125"/>
    </source>
</evidence>
<keyword evidence="4" id="KW-0804">Transcription</keyword>
<protein>
    <submittedName>
        <fullName evidence="6">AraC family transcriptional regulator</fullName>
    </submittedName>
</protein>
<dbReference type="InterPro" id="IPR018060">
    <property type="entry name" value="HTH_AraC"/>
</dbReference>
<dbReference type="RefSeq" id="WP_255226707.1">
    <property type="nucleotide sequence ID" value="NZ_JAJEKE010000004.1"/>
</dbReference>
<dbReference type="EMBL" id="JAJEKE010000004">
    <property type="protein sequence ID" value="MCQ1529187.1"/>
    <property type="molecule type" value="Genomic_DNA"/>
</dbReference>
<dbReference type="SUPFAM" id="SSF51215">
    <property type="entry name" value="Regulatory protein AraC"/>
    <property type="match status" value="1"/>
</dbReference>
<dbReference type="PANTHER" id="PTHR46796">
    <property type="entry name" value="HTH-TYPE TRANSCRIPTIONAL ACTIVATOR RHAS-RELATED"/>
    <property type="match status" value="1"/>
</dbReference>
<keyword evidence="7" id="KW-1185">Reference proteome</keyword>
<accession>A0ABT1ND45</accession>
<dbReference type="Gene3D" id="1.10.10.60">
    <property type="entry name" value="Homeodomain-like"/>
    <property type="match status" value="2"/>
</dbReference>
<evidence type="ECO:0000313" key="7">
    <source>
        <dbReference type="Proteomes" id="UP001651880"/>
    </source>
</evidence>
<dbReference type="InterPro" id="IPR020449">
    <property type="entry name" value="Tscrpt_reg_AraC-type_HTH"/>
</dbReference>
<evidence type="ECO:0000313" key="6">
    <source>
        <dbReference type="EMBL" id="MCQ1529187.1"/>
    </source>
</evidence>
<evidence type="ECO:0000256" key="1">
    <source>
        <dbReference type="ARBA" id="ARBA00023015"/>
    </source>
</evidence>
<sequence>MSVDMEKVMNLAGPIPFTNIGNPKVVVENFCSNDIAIVNTNKTTNISHGTHAHNSYEFDICRAPMPSTTIDNKVHDKPSNSLFAINPIQEHGLMAAIEGFSLCGIHVDKCMVQQVADAIYGSPNIVFFNDSFIVTHDINLLVNLFLEELRYKQVGHEFLVENLSLLLVGNFIRHIKHNLPAKPHNKPNVLKESIKKAIDYMNENYAAGVSCTELAQLIRMDKYSFIRIFKKQTNETPYEYLIELKIEKAKKMLRSNKYTITEISMACGFSSHSHFTSTFKKRTGLSPTGYRLNL</sequence>
<evidence type="ECO:0000256" key="3">
    <source>
        <dbReference type="ARBA" id="ARBA00023159"/>
    </source>
</evidence>
<name>A0ABT1ND45_9FIRM</name>
<gene>
    <name evidence="6" type="ORF">LJD61_06440</name>
</gene>
<dbReference type="InterPro" id="IPR050204">
    <property type="entry name" value="AraC_XylS_family_regulators"/>
</dbReference>
<organism evidence="6 7">
    <name type="scientific">Lutispora saccharofermentans</name>
    <dbReference type="NCBI Taxonomy" id="3024236"/>
    <lineage>
        <taxon>Bacteria</taxon>
        <taxon>Bacillati</taxon>
        <taxon>Bacillota</taxon>
        <taxon>Clostridia</taxon>
        <taxon>Lutisporales</taxon>
        <taxon>Lutisporaceae</taxon>
        <taxon>Lutispora</taxon>
    </lineage>
</organism>
<comment type="caution">
    <text evidence="6">The sequence shown here is derived from an EMBL/GenBank/DDBJ whole genome shotgun (WGS) entry which is preliminary data.</text>
</comment>
<reference evidence="6 7" key="1">
    <citation type="submission" date="2021-10" db="EMBL/GenBank/DDBJ databases">
        <title>Lutispora strain m25 sp. nov., a thermophilic, non-spore-forming bacterium isolated from a lab-scale methanogenic bioreactor digesting anaerobic sludge.</title>
        <authorList>
            <person name="El Houari A."/>
            <person name="Mcdonald J."/>
        </authorList>
    </citation>
    <scope>NUCLEOTIDE SEQUENCE [LARGE SCALE GENOMIC DNA]</scope>
    <source>
        <strain evidence="7">m25</strain>
    </source>
</reference>
<feature type="domain" description="HTH araC/xylS-type" evidence="5">
    <location>
        <begin position="195"/>
        <end position="293"/>
    </location>
</feature>
<keyword evidence="1" id="KW-0805">Transcription regulation</keyword>
<dbReference type="PRINTS" id="PR00032">
    <property type="entry name" value="HTHARAC"/>
</dbReference>
<dbReference type="Pfam" id="PF12833">
    <property type="entry name" value="HTH_18"/>
    <property type="match status" value="1"/>
</dbReference>
<dbReference type="Proteomes" id="UP001651880">
    <property type="component" value="Unassembled WGS sequence"/>
</dbReference>
<keyword evidence="2" id="KW-0238">DNA-binding</keyword>
<evidence type="ECO:0000259" key="5">
    <source>
        <dbReference type="PROSITE" id="PS01124"/>
    </source>
</evidence>